<reference evidence="3" key="1">
    <citation type="journal article" date="2021" name="Nat. Commun.">
        <title>Genetic determinants of endophytism in the Arabidopsis root mycobiome.</title>
        <authorList>
            <person name="Mesny F."/>
            <person name="Miyauchi S."/>
            <person name="Thiergart T."/>
            <person name="Pickel B."/>
            <person name="Atanasova L."/>
            <person name="Karlsson M."/>
            <person name="Huettel B."/>
            <person name="Barry K.W."/>
            <person name="Haridas S."/>
            <person name="Chen C."/>
            <person name="Bauer D."/>
            <person name="Andreopoulos W."/>
            <person name="Pangilinan J."/>
            <person name="LaButti K."/>
            <person name="Riley R."/>
            <person name="Lipzen A."/>
            <person name="Clum A."/>
            <person name="Drula E."/>
            <person name="Henrissat B."/>
            <person name="Kohler A."/>
            <person name="Grigoriev I.V."/>
            <person name="Martin F.M."/>
            <person name="Hacquard S."/>
        </authorList>
    </citation>
    <scope>NUCLEOTIDE SEQUENCE</scope>
    <source>
        <strain evidence="3">MPI-CAGE-AT-0021</strain>
    </source>
</reference>
<dbReference type="EMBL" id="JAGMUU010000038">
    <property type="protein sequence ID" value="KAH7115515.1"/>
    <property type="molecule type" value="Genomic_DNA"/>
</dbReference>
<dbReference type="SUPFAM" id="SSF57701">
    <property type="entry name" value="Zn2/Cys6 DNA-binding domain"/>
    <property type="match status" value="1"/>
</dbReference>
<dbReference type="Proteomes" id="UP000717696">
    <property type="component" value="Unassembled WGS sequence"/>
</dbReference>
<dbReference type="AlphaFoldDB" id="A0A9P9D885"/>
<protein>
    <recommendedName>
        <fullName evidence="2">Zn(2)-C6 fungal-type domain-containing protein</fullName>
    </recommendedName>
</protein>
<dbReference type="PANTHER" id="PTHR47784:SF5">
    <property type="entry name" value="STEROL UPTAKE CONTROL PROTEIN 2"/>
    <property type="match status" value="1"/>
</dbReference>
<dbReference type="Pfam" id="PF00172">
    <property type="entry name" value="Zn_clus"/>
    <property type="match status" value="1"/>
</dbReference>
<evidence type="ECO:0000313" key="3">
    <source>
        <dbReference type="EMBL" id="KAH7115515.1"/>
    </source>
</evidence>
<proteinExistence type="predicted"/>
<sequence>MTNMIRRRKVHRKSREGCVQCKERHAKCNEVHPQCLQCQRANISCSFSSPTLTITPLNEDSLADLELLEHWHRYPVTGDMSETTKHLQYDLVRLGFSHHYLLNSILGLTALQLYSEDQSQSKWYARAVAHQQAAITRARPHFESLDQTQHRALLGFSAFTSMYAVAEPVFRPPRVRSLARFDHIEELLKALHFSRSTLVFVQQNFPPLVVSESWLLTKFSANHQDTRQDLEIRYPQLASLRGCIERRCAGEQKAACLHAVKVLFRRIATLSDNLGDPEPGKVIWGWGLEVYQTFLDLCSARHPVALVILAHFTVLMSFYREHWCLRAWPGGLLGYIMGVLGDEWEDVLKWPSGFIFGSVTLALRAATRSGLAYQEV</sequence>
<gene>
    <name evidence="3" type="ORF">B0J13DRAFT_487793</name>
</gene>
<name>A0A9P9D885_9HYPO</name>
<dbReference type="PROSITE" id="PS50048">
    <property type="entry name" value="ZN2_CY6_FUNGAL_2"/>
    <property type="match status" value="1"/>
</dbReference>
<accession>A0A9P9D885</accession>
<comment type="caution">
    <text evidence="3">The sequence shown here is derived from an EMBL/GenBank/DDBJ whole genome shotgun (WGS) entry which is preliminary data.</text>
</comment>
<keyword evidence="1" id="KW-0539">Nucleus</keyword>
<keyword evidence="4" id="KW-1185">Reference proteome</keyword>
<feature type="domain" description="Zn(2)-C6 fungal-type" evidence="2">
    <location>
        <begin position="17"/>
        <end position="47"/>
    </location>
</feature>
<dbReference type="GO" id="GO:0001228">
    <property type="term" value="F:DNA-binding transcription activator activity, RNA polymerase II-specific"/>
    <property type="evidence" value="ECO:0007669"/>
    <property type="project" value="TreeGrafter"/>
</dbReference>
<dbReference type="PANTHER" id="PTHR47784">
    <property type="entry name" value="STEROL UPTAKE CONTROL PROTEIN 2"/>
    <property type="match status" value="1"/>
</dbReference>
<evidence type="ECO:0000259" key="2">
    <source>
        <dbReference type="PROSITE" id="PS50048"/>
    </source>
</evidence>
<organism evidence="3 4">
    <name type="scientific">Dactylonectria estremocensis</name>
    <dbReference type="NCBI Taxonomy" id="1079267"/>
    <lineage>
        <taxon>Eukaryota</taxon>
        <taxon>Fungi</taxon>
        <taxon>Dikarya</taxon>
        <taxon>Ascomycota</taxon>
        <taxon>Pezizomycotina</taxon>
        <taxon>Sordariomycetes</taxon>
        <taxon>Hypocreomycetidae</taxon>
        <taxon>Hypocreales</taxon>
        <taxon>Nectriaceae</taxon>
        <taxon>Dactylonectria</taxon>
    </lineage>
</organism>
<dbReference type="CDD" id="cd00067">
    <property type="entry name" value="GAL4"/>
    <property type="match status" value="1"/>
</dbReference>
<dbReference type="GO" id="GO:0008270">
    <property type="term" value="F:zinc ion binding"/>
    <property type="evidence" value="ECO:0007669"/>
    <property type="project" value="InterPro"/>
</dbReference>
<dbReference type="OrthoDB" id="5350673at2759"/>
<evidence type="ECO:0000256" key="1">
    <source>
        <dbReference type="ARBA" id="ARBA00023242"/>
    </source>
</evidence>
<evidence type="ECO:0000313" key="4">
    <source>
        <dbReference type="Proteomes" id="UP000717696"/>
    </source>
</evidence>
<dbReference type="SMART" id="SM00066">
    <property type="entry name" value="GAL4"/>
    <property type="match status" value="1"/>
</dbReference>
<dbReference type="InterPro" id="IPR053157">
    <property type="entry name" value="Sterol_Uptake_Regulator"/>
</dbReference>
<dbReference type="InterPro" id="IPR001138">
    <property type="entry name" value="Zn2Cys6_DnaBD"/>
</dbReference>
<dbReference type="Gene3D" id="4.10.240.10">
    <property type="entry name" value="Zn(2)-C6 fungal-type DNA-binding domain"/>
    <property type="match status" value="1"/>
</dbReference>
<dbReference type="PROSITE" id="PS00463">
    <property type="entry name" value="ZN2_CY6_FUNGAL_1"/>
    <property type="match status" value="1"/>
</dbReference>
<dbReference type="InterPro" id="IPR036864">
    <property type="entry name" value="Zn2-C6_fun-type_DNA-bd_sf"/>
</dbReference>